<feature type="chain" id="PRO_5012033709" description="F-box domain-containing protein" evidence="1">
    <location>
        <begin position="40"/>
        <end position="522"/>
    </location>
</feature>
<evidence type="ECO:0008006" key="4">
    <source>
        <dbReference type="Google" id="ProtNLM"/>
    </source>
</evidence>
<reference evidence="2 3" key="1">
    <citation type="submission" date="2016-07" db="EMBL/GenBank/DDBJ databases">
        <title>Pervasive Adenine N6-methylation of Active Genes in Fungi.</title>
        <authorList>
            <consortium name="DOE Joint Genome Institute"/>
            <person name="Mondo S.J."/>
            <person name="Dannebaum R.O."/>
            <person name="Kuo R.C."/>
            <person name="Labutti K."/>
            <person name="Haridas S."/>
            <person name="Kuo A."/>
            <person name="Salamov A."/>
            <person name="Ahrendt S.R."/>
            <person name="Lipzen A."/>
            <person name="Sullivan W."/>
            <person name="Andreopoulos W.B."/>
            <person name="Clum A."/>
            <person name="Lindquist E."/>
            <person name="Daum C."/>
            <person name="Ramamoorthy G.K."/>
            <person name="Gryganskyi A."/>
            <person name="Culley D."/>
            <person name="Magnuson J.K."/>
            <person name="James T.Y."/>
            <person name="O'Malley M.A."/>
            <person name="Stajich J.E."/>
            <person name="Spatafora J.W."/>
            <person name="Visel A."/>
            <person name="Grigoriev I.V."/>
        </authorList>
    </citation>
    <scope>NUCLEOTIDE SEQUENCE [LARGE SCALE GENOMIC DNA]</scope>
    <source>
        <strain evidence="2 3">62-1032</strain>
    </source>
</reference>
<keyword evidence="1" id="KW-0732">Signal</keyword>
<sequence>MFSLTKPNGVKPARTAPTVAHPLLPRLLAILAALSSGLAEEGRPKERAIQRAVEDLQDLLQQPGLDEAVHGRIKGAIMKLECTLRSSTPIDALKQLSKAAAALSAVAPRPKFPRLPTELLTIIIAYAQSPAPHFQDRQRTNLSLSLVSRQFHQLVRPRLLGEIHLFDERQLVGLDKMRRKRPDRAKDVHLLTVDLQLTRLHYRPNDIWYGYLLQPVLEWLGATKEIHLTFDGIDMDATGVHPYLERVFGQSWDLPGFFERREGVEEAHLALPGTTTYTEACRYHTIVTPGSQLRRLYVITSPGMREITELLREEFDETVEFERHPWEVLCAPHAAFFISSLSALLPLGPSRLSHLEITLVLPSNEPLVTRLLTLKTLFTQLAPSLRRLALRIRHMAWHDRQAVSLAIEEGVSTLIHLHTLSIGGSGLSRSLSAASYRRSSLTSLTLLPLQRQPEDGVLVGALHDHIDGNRGLVRVLANKKWFAKLRWLEVQRGPNQRPSAMLKRMCEQRGIELRMPMVDTLS</sequence>
<feature type="signal peptide" evidence="1">
    <location>
        <begin position="1"/>
        <end position="39"/>
    </location>
</feature>
<comment type="caution">
    <text evidence="2">The sequence shown here is derived from an EMBL/GenBank/DDBJ whole genome shotgun (WGS) entry which is preliminary data.</text>
</comment>
<accession>A0A1Y2G4W4</accession>
<evidence type="ECO:0000313" key="3">
    <source>
        <dbReference type="Proteomes" id="UP000193467"/>
    </source>
</evidence>
<evidence type="ECO:0000256" key="1">
    <source>
        <dbReference type="SAM" id="SignalP"/>
    </source>
</evidence>
<dbReference type="EMBL" id="MCGR01000001">
    <property type="protein sequence ID" value="ORY92973.1"/>
    <property type="molecule type" value="Genomic_DNA"/>
</dbReference>
<name>A0A1Y2G4W4_9BASI</name>
<proteinExistence type="predicted"/>
<dbReference type="Proteomes" id="UP000193467">
    <property type="component" value="Unassembled WGS sequence"/>
</dbReference>
<organism evidence="2 3">
    <name type="scientific">Leucosporidium creatinivorum</name>
    <dbReference type="NCBI Taxonomy" id="106004"/>
    <lineage>
        <taxon>Eukaryota</taxon>
        <taxon>Fungi</taxon>
        <taxon>Dikarya</taxon>
        <taxon>Basidiomycota</taxon>
        <taxon>Pucciniomycotina</taxon>
        <taxon>Microbotryomycetes</taxon>
        <taxon>Leucosporidiales</taxon>
        <taxon>Leucosporidium</taxon>
    </lineage>
</organism>
<dbReference type="InParanoid" id="A0A1Y2G4W4"/>
<keyword evidence="3" id="KW-1185">Reference proteome</keyword>
<gene>
    <name evidence="2" type="ORF">BCR35DRAFT_298602</name>
</gene>
<dbReference type="AlphaFoldDB" id="A0A1Y2G4W4"/>
<evidence type="ECO:0000313" key="2">
    <source>
        <dbReference type="EMBL" id="ORY92973.1"/>
    </source>
</evidence>
<protein>
    <recommendedName>
        <fullName evidence="4">F-box domain-containing protein</fullName>
    </recommendedName>
</protein>